<dbReference type="AlphaFoldDB" id="A0A2T4BBY3"/>
<sequence>MALGCKARGFCQVWVADLPRLPSHDAKTSNNSNEGSNRSRGDLERHPCRKRKHVLLTLILTLLQVCREYIRSMGSSVCSTVQQAIPARYQQPSDEYEVYCGGLPWFLSDTKARA</sequence>
<evidence type="ECO:0000313" key="3">
    <source>
        <dbReference type="Proteomes" id="UP000241546"/>
    </source>
</evidence>
<feature type="region of interest" description="Disordered" evidence="1">
    <location>
        <begin position="22"/>
        <end position="45"/>
    </location>
</feature>
<name>A0A2T4BBY3_9HYPO</name>
<proteinExistence type="predicted"/>
<keyword evidence="3" id="KW-1185">Reference proteome</keyword>
<dbReference type="EMBL" id="KZ680212">
    <property type="protein sequence ID" value="PTB66699.1"/>
    <property type="molecule type" value="Genomic_DNA"/>
</dbReference>
<gene>
    <name evidence="2" type="ORF">BBK36DRAFT_1140480</name>
</gene>
<dbReference type="GeneID" id="36601497"/>
<dbReference type="RefSeq" id="XP_024750019.1">
    <property type="nucleotide sequence ID" value="XM_024893379.1"/>
</dbReference>
<evidence type="ECO:0000256" key="1">
    <source>
        <dbReference type="SAM" id="MobiDB-lite"/>
    </source>
</evidence>
<accession>A0A2T4BBY3</accession>
<reference evidence="3" key="1">
    <citation type="submission" date="2016-07" db="EMBL/GenBank/DDBJ databases">
        <title>Multiple horizontal gene transfer events from other fungi enriched the ability of initially mycotrophic Trichoderma (Ascomycota) to feed on dead plant biomass.</title>
        <authorList>
            <consortium name="DOE Joint Genome Institute"/>
            <person name="Atanasova L."/>
            <person name="Chenthamara K."/>
            <person name="Zhang J."/>
            <person name="Grujic M."/>
            <person name="Henrissat B."/>
            <person name="Kuo A."/>
            <person name="Aerts A."/>
            <person name="Salamov A."/>
            <person name="Lipzen A."/>
            <person name="Labutti K."/>
            <person name="Barry K."/>
            <person name="Miao Y."/>
            <person name="Rahimi M.J."/>
            <person name="Shen Q."/>
            <person name="Grigoriev I.V."/>
            <person name="Kubicek C.P."/>
            <person name="Druzhinina I.S."/>
        </authorList>
    </citation>
    <scope>NUCLEOTIDE SEQUENCE [LARGE SCALE GENOMIC DNA]</scope>
    <source>
        <strain evidence="3">TUCIM 6016</strain>
    </source>
</reference>
<evidence type="ECO:0000313" key="2">
    <source>
        <dbReference type="EMBL" id="PTB66699.1"/>
    </source>
</evidence>
<dbReference type="Proteomes" id="UP000241546">
    <property type="component" value="Unassembled WGS sequence"/>
</dbReference>
<organism evidence="2 3">
    <name type="scientific">Trichoderma citrinoviride</name>
    <dbReference type="NCBI Taxonomy" id="58853"/>
    <lineage>
        <taxon>Eukaryota</taxon>
        <taxon>Fungi</taxon>
        <taxon>Dikarya</taxon>
        <taxon>Ascomycota</taxon>
        <taxon>Pezizomycotina</taxon>
        <taxon>Sordariomycetes</taxon>
        <taxon>Hypocreomycetidae</taxon>
        <taxon>Hypocreales</taxon>
        <taxon>Hypocreaceae</taxon>
        <taxon>Trichoderma</taxon>
    </lineage>
</organism>
<protein>
    <submittedName>
        <fullName evidence="2">Uncharacterized protein</fullName>
    </submittedName>
</protein>